<feature type="region of interest" description="Disordered" evidence="1">
    <location>
        <begin position="117"/>
        <end position="142"/>
    </location>
</feature>
<protein>
    <submittedName>
        <fullName evidence="2">Uncharacterized protein</fullName>
    </submittedName>
</protein>
<dbReference type="AlphaFoldDB" id="A0A7S3G722"/>
<name>A0A7S3G722_9EUKA</name>
<evidence type="ECO:0000256" key="1">
    <source>
        <dbReference type="SAM" id="MobiDB-lite"/>
    </source>
</evidence>
<feature type="compositionally biased region" description="Acidic residues" evidence="1">
    <location>
        <begin position="132"/>
        <end position="142"/>
    </location>
</feature>
<dbReference type="EMBL" id="HBIB01024371">
    <property type="protein sequence ID" value="CAE0253772.1"/>
    <property type="molecule type" value="Transcribed_RNA"/>
</dbReference>
<accession>A0A7S3G722</accession>
<organism evidence="2">
    <name type="scientific">Palpitomonas bilix</name>
    <dbReference type="NCBI Taxonomy" id="652834"/>
    <lineage>
        <taxon>Eukaryota</taxon>
        <taxon>Eukaryota incertae sedis</taxon>
    </lineage>
</organism>
<sequence length="433" mass="47117">MKALLEDALLTPSDLCRSFSVSVGYVDGISICDDTFTVVRLCHHCARAGVNTTIGDVQRVSGLRSEDGATTTLFYSSVVTTFDEDGVEEKEEVQLSVTLYMYGHDMTRLGVVLNAIAMRAPPPPPPSPHSDEEGEEGNSDDEEGAVVLSIIEGEGVIEKAVSFDGSSAIAVTEDEVVLFRREGGSQRGRVDELERVATAPAGMDFLLLIFVPPTPPILVQAVGYVDADLQRVFAVLSRLAVAKQSRREEEDRERKEEEQRMLDQAVADALRSALSLSPSSLLRTLHFTLRPTASGKVLGLTSTHIVQYEPSTGEVKGSPYTVVERVVSTGKGSVYVKCKDGEKIDIDVAEYGEEELHQFFHLLGSKTERMNTTEGGEDEKNKLHLREVMAKIEALEAVVGEDEGEDTEAQSREEMVCPTGVCEGLTGLEVTDM</sequence>
<gene>
    <name evidence="2" type="ORF">PBIL07802_LOCUS16007</name>
</gene>
<evidence type="ECO:0000313" key="2">
    <source>
        <dbReference type="EMBL" id="CAE0253772.1"/>
    </source>
</evidence>
<reference evidence="2" key="1">
    <citation type="submission" date="2021-01" db="EMBL/GenBank/DDBJ databases">
        <authorList>
            <person name="Corre E."/>
            <person name="Pelletier E."/>
            <person name="Niang G."/>
            <person name="Scheremetjew M."/>
            <person name="Finn R."/>
            <person name="Kale V."/>
            <person name="Holt S."/>
            <person name="Cochrane G."/>
            <person name="Meng A."/>
            <person name="Brown T."/>
            <person name="Cohen L."/>
        </authorList>
    </citation>
    <scope>NUCLEOTIDE SEQUENCE</scope>
    <source>
        <strain evidence="2">NIES-2562</strain>
    </source>
</reference>
<proteinExistence type="predicted"/>